<evidence type="ECO:0000256" key="3">
    <source>
        <dbReference type="ARBA" id="ARBA00022989"/>
    </source>
</evidence>
<evidence type="ECO:0000313" key="6">
    <source>
        <dbReference type="EMBL" id="GLC57133.1"/>
    </source>
</evidence>
<keyword evidence="3 5" id="KW-1133">Transmembrane helix</keyword>
<feature type="transmembrane region" description="Helical" evidence="5">
    <location>
        <begin position="132"/>
        <end position="156"/>
    </location>
</feature>
<comment type="similarity">
    <text evidence="5">Belongs to the class VI-like SAM-binding methyltransferase superfamily. Isoprenylcysteine carboxyl methyltransferase family.</text>
</comment>
<comment type="subcellular location">
    <subcellularLocation>
        <location evidence="5">Endoplasmic reticulum membrane</location>
        <topology evidence="5">Multi-pass membrane protein</topology>
    </subcellularLocation>
    <subcellularLocation>
        <location evidence="1">Membrane</location>
        <topology evidence="1">Multi-pass membrane protein</topology>
    </subcellularLocation>
</comment>
<evidence type="ECO:0000313" key="7">
    <source>
        <dbReference type="Proteomes" id="UP001165080"/>
    </source>
</evidence>
<evidence type="ECO:0000256" key="5">
    <source>
        <dbReference type="RuleBase" id="RU362022"/>
    </source>
</evidence>
<feature type="transmembrane region" description="Helical" evidence="5">
    <location>
        <begin position="69"/>
        <end position="86"/>
    </location>
</feature>
<keyword evidence="5" id="KW-0808">Transferase</keyword>
<keyword evidence="5" id="KW-0489">Methyltransferase</keyword>
<evidence type="ECO:0000256" key="2">
    <source>
        <dbReference type="ARBA" id="ARBA00022692"/>
    </source>
</evidence>
<keyword evidence="5" id="KW-0256">Endoplasmic reticulum</keyword>
<dbReference type="PANTHER" id="PTHR12714:SF9">
    <property type="entry name" value="PROTEIN-S-ISOPRENYLCYSTEINE O-METHYLTRANSFERASE"/>
    <property type="match status" value="1"/>
</dbReference>
<dbReference type="InterPro" id="IPR007269">
    <property type="entry name" value="ICMT_MeTrfase"/>
</dbReference>
<keyword evidence="5" id="KW-0949">S-adenosyl-L-methionine</keyword>
<comment type="caution">
    <text evidence="6">The sequence shown here is derived from an EMBL/GenBank/DDBJ whole genome shotgun (WGS) entry which is preliminary data.</text>
</comment>
<gene>
    <name evidence="6" type="primary">PLEST003283</name>
    <name evidence="6" type="ORF">PLESTB_001187000</name>
</gene>
<protein>
    <recommendedName>
        <fullName evidence="5">Protein-S-isoprenylcysteine O-methyltransferase</fullName>
        <ecNumber evidence="5">2.1.1.100</ecNumber>
    </recommendedName>
</protein>
<dbReference type="GO" id="GO:0032259">
    <property type="term" value="P:methylation"/>
    <property type="evidence" value="ECO:0007669"/>
    <property type="project" value="UniProtKB-KW"/>
</dbReference>
<comment type="catalytic activity">
    <reaction evidence="5">
        <text>[protein]-C-terminal S-[(2E,6E)-farnesyl]-L-cysteine + S-adenosyl-L-methionine = [protein]-C-terminal S-[(2E,6E)-farnesyl]-L-cysteine methyl ester + S-adenosyl-L-homocysteine</text>
        <dbReference type="Rhea" id="RHEA:21672"/>
        <dbReference type="Rhea" id="RHEA-COMP:12125"/>
        <dbReference type="Rhea" id="RHEA-COMP:12126"/>
        <dbReference type="ChEBI" id="CHEBI:57856"/>
        <dbReference type="ChEBI" id="CHEBI:59789"/>
        <dbReference type="ChEBI" id="CHEBI:90510"/>
        <dbReference type="ChEBI" id="CHEBI:90511"/>
        <dbReference type="EC" id="2.1.1.100"/>
    </reaction>
</comment>
<feature type="transmembrane region" description="Helical" evidence="5">
    <location>
        <begin position="6"/>
        <end position="27"/>
    </location>
</feature>
<comment type="cofactor">
    <cofactor evidence="5">
        <name>Zn(2+)</name>
        <dbReference type="ChEBI" id="CHEBI:29105"/>
    </cofactor>
    <text evidence="5">Divalent metal cations. Probably Zn(2+).</text>
</comment>
<dbReference type="Pfam" id="PF04140">
    <property type="entry name" value="ICMT"/>
    <property type="match status" value="1"/>
</dbReference>
<keyword evidence="4 5" id="KW-0472">Membrane</keyword>
<proteinExistence type="inferred from homology"/>
<accession>A0A9W6F5D4</accession>
<name>A0A9W6F5D4_9CHLO</name>
<dbReference type="EMBL" id="BRXU01000017">
    <property type="protein sequence ID" value="GLC57133.1"/>
    <property type="molecule type" value="Genomic_DNA"/>
</dbReference>
<dbReference type="PANTHER" id="PTHR12714">
    <property type="entry name" value="PROTEIN-S ISOPRENYLCYSTEINE O-METHYLTRANSFERASE"/>
    <property type="match status" value="1"/>
</dbReference>
<evidence type="ECO:0000256" key="1">
    <source>
        <dbReference type="ARBA" id="ARBA00004141"/>
    </source>
</evidence>
<dbReference type="AlphaFoldDB" id="A0A9W6F5D4"/>
<keyword evidence="7" id="KW-1185">Reference proteome</keyword>
<dbReference type="GO" id="GO:0004671">
    <property type="term" value="F:protein C-terminal S-isoprenylcysteine carboxyl O-methyltransferase activity"/>
    <property type="evidence" value="ECO:0007669"/>
    <property type="project" value="UniProtKB-EC"/>
</dbReference>
<sequence length="160" mass="17616">MLVAAPIAVFVAVLTFFHCSEFLLAYVYMRDELSITSWLITKPYATAMAFAVLEYLVESWALPGLKVGNGGMGYVSWVGLALVLLGEGIRKLGMFTAQSNFTHNIRTTQDPTHVLVTRGIYRYIRHPGYLGWYIWCLGTQVLLANPACCIAFAIVVSGGS</sequence>
<dbReference type="Gene3D" id="1.20.120.1630">
    <property type="match status" value="1"/>
</dbReference>
<dbReference type="EC" id="2.1.1.100" evidence="5"/>
<dbReference type="GO" id="GO:0005789">
    <property type="term" value="C:endoplasmic reticulum membrane"/>
    <property type="evidence" value="ECO:0007669"/>
    <property type="project" value="UniProtKB-SubCell"/>
</dbReference>
<organism evidence="6 7">
    <name type="scientific">Pleodorina starrii</name>
    <dbReference type="NCBI Taxonomy" id="330485"/>
    <lineage>
        <taxon>Eukaryota</taxon>
        <taxon>Viridiplantae</taxon>
        <taxon>Chlorophyta</taxon>
        <taxon>core chlorophytes</taxon>
        <taxon>Chlorophyceae</taxon>
        <taxon>CS clade</taxon>
        <taxon>Chlamydomonadales</taxon>
        <taxon>Volvocaceae</taxon>
        <taxon>Pleodorina</taxon>
    </lineage>
</organism>
<feature type="transmembrane region" description="Helical" evidence="5">
    <location>
        <begin position="39"/>
        <end position="57"/>
    </location>
</feature>
<reference evidence="6 7" key="1">
    <citation type="journal article" date="2023" name="Commun. Biol.">
        <title>Reorganization of the ancestral sex-determining regions during the evolution of trioecy in Pleodorina starrii.</title>
        <authorList>
            <person name="Takahashi K."/>
            <person name="Suzuki S."/>
            <person name="Kawai-Toyooka H."/>
            <person name="Yamamoto K."/>
            <person name="Hamaji T."/>
            <person name="Ootsuki R."/>
            <person name="Yamaguchi H."/>
            <person name="Kawachi M."/>
            <person name="Higashiyama T."/>
            <person name="Nozaki H."/>
        </authorList>
    </citation>
    <scope>NUCLEOTIDE SEQUENCE [LARGE SCALE GENOMIC DNA]</scope>
    <source>
        <strain evidence="6 7">NIES-4479</strain>
    </source>
</reference>
<dbReference type="Proteomes" id="UP001165080">
    <property type="component" value="Unassembled WGS sequence"/>
</dbReference>
<evidence type="ECO:0000256" key="4">
    <source>
        <dbReference type="ARBA" id="ARBA00023136"/>
    </source>
</evidence>
<keyword evidence="2 5" id="KW-0812">Transmembrane</keyword>